<dbReference type="EMBL" id="KK107046">
    <property type="protein sequence ID" value="EZA61802.1"/>
    <property type="molecule type" value="Genomic_DNA"/>
</dbReference>
<protein>
    <submittedName>
        <fullName evidence="2">Uncharacterized protein</fullName>
    </submittedName>
</protein>
<feature type="region of interest" description="Disordered" evidence="1">
    <location>
        <begin position="119"/>
        <end position="143"/>
    </location>
</feature>
<organism evidence="2 3">
    <name type="scientific">Ooceraea biroi</name>
    <name type="common">Clonal raider ant</name>
    <name type="synonym">Cerapachys biroi</name>
    <dbReference type="NCBI Taxonomy" id="2015173"/>
    <lineage>
        <taxon>Eukaryota</taxon>
        <taxon>Metazoa</taxon>
        <taxon>Ecdysozoa</taxon>
        <taxon>Arthropoda</taxon>
        <taxon>Hexapoda</taxon>
        <taxon>Insecta</taxon>
        <taxon>Pterygota</taxon>
        <taxon>Neoptera</taxon>
        <taxon>Endopterygota</taxon>
        <taxon>Hymenoptera</taxon>
        <taxon>Apocrita</taxon>
        <taxon>Aculeata</taxon>
        <taxon>Formicoidea</taxon>
        <taxon>Formicidae</taxon>
        <taxon>Dorylinae</taxon>
        <taxon>Ooceraea</taxon>
    </lineage>
</organism>
<evidence type="ECO:0000313" key="2">
    <source>
        <dbReference type="EMBL" id="EZA61802.1"/>
    </source>
</evidence>
<sequence>MITYSEVLRRPSSSGVEETHRTNTFDVTRVPGSDNHSETRHRVYNGGKRETEREEETESARAYCGNGNTKTPNGAERRTGQYSSELRLRALERLLCDSPDIRVKILRYLRRESSVAAHQAGGEEVRNERIEDDDSSVNDGSSEAGVYRLVASL</sequence>
<proteinExistence type="predicted"/>
<accession>A0A026X0J9</accession>
<feature type="compositionally biased region" description="Basic and acidic residues" evidence="1">
    <location>
        <begin position="35"/>
        <end position="52"/>
    </location>
</feature>
<feature type="region of interest" description="Disordered" evidence="1">
    <location>
        <begin position="1"/>
        <end position="82"/>
    </location>
</feature>
<name>A0A026X0J9_OOCBI</name>
<keyword evidence="3" id="KW-1185">Reference proteome</keyword>
<evidence type="ECO:0000313" key="3">
    <source>
        <dbReference type="Proteomes" id="UP000053097"/>
    </source>
</evidence>
<evidence type="ECO:0000256" key="1">
    <source>
        <dbReference type="SAM" id="MobiDB-lite"/>
    </source>
</evidence>
<gene>
    <name evidence="2" type="ORF">X777_09423</name>
</gene>
<dbReference type="Proteomes" id="UP000053097">
    <property type="component" value="Unassembled WGS sequence"/>
</dbReference>
<dbReference type="AlphaFoldDB" id="A0A026X0J9"/>
<reference evidence="2 3" key="1">
    <citation type="journal article" date="2014" name="Curr. Biol.">
        <title>The genome of the clonal raider ant Cerapachys biroi.</title>
        <authorList>
            <person name="Oxley P.R."/>
            <person name="Ji L."/>
            <person name="Fetter-Pruneda I."/>
            <person name="McKenzie S.K."/>
            <person name="Li C."/>
            <person name="Hu H."/>
            <person name="Zhang G."/>
            <person name="Kronauer D.J."/>
        </authorList>
    </citation>
    <scope>NUCLEOTIDE SEQUENCE [LARGE SCALE GENOMIC DNA]</scope>
</reference>